<evidence type="ECO:0000313" key="2">
    <source>
        <dbReference type="EMBL" id="TNN56441.1"/>
    </source>
</evidence>
<accession>A0A4Z2GT01</accession>
<evidence type="ECO:0000256" key="1">
    <source>
        <dbReference type="SAM" id="MobiDB-lite"/>
    </source>
</evidence>
<name>A0A4Z2GT01_9TELE</name>
<evidence type="ECO:0000313" key="3">
    <source>
        <dbReference type="Proteomes" id="UP000314294"/>
    </source>
</evidence>
<dbReference type="Proteomes" id="UP000314294">
    <property type="component" value="Unassembled WGS sequence"/>
</dbReference>
<organism evidence="2 3">
    <name type="scientific">Liparis tanakae</name>
    <name type="common">Tanaka's snailfish</name>
    <dbReference type="NCBI Taxonomy" id="230148"/>
    <lineage>
        <taxon>Eukaryota</taxon>
        <taxon>Metazoa</taxon>
        <taxon>Chordata</taxon>
        <taxon>Craniata</taxon>
        <taxon>Vertebrata</taxon>
        <taxon>Euteleostomi</taxon>
        <taxon>Actinopterygii</taxon>
        <taxon>Neopterygii</taxon>
        <taxon>Teleostei</taxon>
        <taxon>Neoteleostei</taxon>
        <taxon>Acanthomorphata</taxon>
        <taxon>Eupercaria</taxon>
        <taxon>Perciformes</taxon>
        <taxon>Cottioidei</taxon>
        <taxon>Cottales</taxon>
        <taxon>Liparidae</taxon>
        <taxon>Liparis</taxon>
    </lineage>
</organism>
<dbReference type="AlphaFoldDB" id="A0A4Z2GT01"/>
<gene>
    <name evidence="2" type="ORF">EYF80_033311</name>
</gene>
<protein>
    <submittedName>
        <fullName evidence="2">Uncharacterized protein</fullName>
    </submittedName>
</protein>
<dbReference type="EMBL" id="SRLO01000428">
    <property type="protein sequence ID" value="TNN56441.1"/>
    <property type="molecule type" value="Genomic_DNA"/>
</dbReference>
<feature type="compositionally biased region" description="Basic residues" evidence="1">
    <location>
        <begin position="7"/>
        <end position="16"/>
    </location>
</feature>
<keyword evidence="3" id="KW-1185">Reference proteome</keyword>
<feature type="region of interest" description="Disordered" evidence="1">
    <location>
        <begin position="1"/>
        <end position="117"/>
    </location>
</feature>
<comment type="caution">
    <text evidence="2">The sequence shown here is derived from an EMBL/GenBank/DDBJ whole genome shotgun (WGS) entry which is preliminary data.</text>
</comment>
<reference evidence="2 3" key="1">
    <citation type="submission" date="2019-03" db="EMBL/GenBank/DDBJ databases">
        <title>First draft genome of Liparis tanakae, snailfish: a comprehensive survey of snailfish specific genes.</title>
        <authorList>
            <person name="Kim W."/>
            <person name="Song I."/>
            <person name="Jeong J.-H."/>
            <person name="Kim D."/>
            <person name="Kim S."/>
            <person name="Ryu S."/>
            <person name="Song J.Y."/>
            <person name="Lee S.K."/>
        </authorList>
    </citation>
    <scope>NUCLEOTIDE SEQUENCE [LARGE SCALE GENOMIC DNA]</scope>
    <source>
        <tissue evidence="2">Muscle</tissue>
    </source>
</reference>
<sequence>MEEKRIMHERRGRGKSRIGADGADYYGEEGAGGGTQGLERKDNNISPRAHAAGDFPREEGGGGGGGEEEEEEEGICSRLKTYPSLPPFPGFTPSHDVQLDATSQGLEIDVKKHVEPD</sequence>
<proteinExistence type="predicted"/>
<feature type="compositionally biased region" description="Basic and acidic residues" evidence="1">
    <location>
        <begin position="108"/>
        <end position="117"/>
    </location>
</feature>